<dbReference type="EMBL" id="ABKLER030000025">
    <property type="protein sequence ID" value="EMN4147247.1"/>
    <property type="molecule type" value="Genomic_DNA"/>
</dbReference>
<dbReference type="EMBL" id="CP056573">
    <property type="protein sequence ID" value="QLV30710.1"/>
    <property type="molecule type" value="Genomic_DNA"/>
</dbReference>
<protein>
    <recommendedName>
        <fullName evidence="12">DUF1453 domain-containing protein</fullName>
    </recommendedName>
</protein>
<feature type="transmembrane region" description="Helical" evidence="1">
    <location>
        <begin position="40"/>
        <end position="59"/>
    </location>
</feature>
<reference evidence="7" key="6">
    <citation type="journal article" date="2021" name="Microb. Genom.">
        <title>A genomic epidemiological study shows that prevalence of antimicrobial resistance in Enterobacterales is associated with the livestock host, as well as antimicrobial usage.</title>
        <authorList>
            <person name="AbuOun M."/>
            <person name="Jones H."/>
            <person name="Stubberfield E."/>
            <person name="Gilson D."/>
            <person name="Shaw L.P."/>
            <person name="Hubbard A.T.M."/>
            <person name="Chau K.K."/>
            <person name="Sebra R."/>
            <person name="Peto T.E.A."/>
            <person name="Crook D.W."/>
            <person name="Read D.S."/>
            <person name="Gweon H.S."/>
            <person name="Walker A.S."/>
            <person name="Stoesser N."/>
            <person name="Smith R.P."/>
            <person name="Anjum M.F."/>
            <person name="On Behalf Of The Rehab Consortium."/>
        </authorList>
    </citation>
    <scope>NUCLEOTIDE SEQUENCE</scope>
    <source>
        <strain evidence="7">RHBSTW-00370</strain>
    </source>
</reference>
<dbReference type="EMBL" id="LJEB01000113">
    <property type="protein sequence ID" value="KPR51316.1"/>
    <property type="molecule type" value="Genomic_DNA"/>
</dbReference>
<evidence type="ECO:0000313" key="5">
    <source>
        <dbReference type="EMBL" id="HBH7040455.1"/>
    </source>
</evidence>
<reference evidence="8" key="1">
    <citation type="submission" date="2015-09" db="EMBL/GenBank/DDBJ databases">
        <title>Prevalence of NDMs in South Africa.</title>
        <authorList>
            <person name="Osei Sekyere J."/>
            <person name="Govinden U."/>
            <person name="Essack S."/>
            <person name="Haldorsen B."/>
            <person name="Samuelsen O."/>
            <person name="Aasnaes B."/>
            <person name="Sundsfjord A."/>
        </authorList>
    </citation>
    <scope>NUCLEOTIDE SEQUENCE [LARGE SCALE GENOMIC DNA]</scope>
    <source>
        <strain evidence="8">ST62:944112508</strain>
    </source>
</reference>
<evidence type="ECO:0000313" key="3">
    <source>
        <dbReference type="EMBL" id="EHT9938775.1"/>
    </source>
</evidence>
<reference evidence="4" key="8">
    <citation type="submission" date="2024-02" db="EMBL/GenBank/DDBJ databases">
        <authorList>
            <consortium name="Clinical and Environmental Microbiology Branch: Whole genome sequencing antimicrobial resistance pathogens in the healthcare setting"/>
        </authorList>
    </citation>
    <scope>NUCLEOTIDE SEQUENCE</scope>
    <source>
        <strain evidence="3">2021DK-00049</strain>
        <strain evidence="4">2023GN-00102</strain>
    </source>
</reference>
<evidence type="ECO:0000313" key="7">
    <source>
        <dbReference type="EMBL" id="QLV30710.1"/>
    </source>
</evidence>
<dbReference type="EMBL" id="DAESCB010000001">
    <property type="protein sequence ID" value="HBH7040455.1"/>
    <property type="molecule type" value="Genomic_DNA"/>
</dbReference>
<reference evidence="5" key="3">
    <citation type="journal article" date="2018" name="Genome Biol.">
        <title>SKESA: strategic k-mer extension for scrupulous assemblies.</title>
        <authorList>
            <person name="Souvorov A."/>
            <person name="Agarwala R."/>
            <person name="Lipman D.J."/>
        </authorList>
    </citation>
    <scope>NUCLEOTIDE SEQUENCE</scope>
    <source>
        <strain evidence="5">91871</strain>
    </source>
</reference>
<keyword evidence="1" id="KW-0472">Membrane</keyword>
<gene>
    <name evidence="2" type="ORF">AM363_15350</name>
    <name evidence="6" type="ORF">AN672_22365</name>
    <name evidence="7" type="ORF">HV178_12270</name>
    <name evidence="5" type="ORF">KV121_000440</name>
    <name evidence="3" type="ORF">KY227_001835</name>
    <name evidence="4" type="ORF">PQQ21_004569</name>
</gene>
<evidence type="ECO:0000313" key="6">
    <source>
        <dbReference type="EMBL" id="KPR51316.1"/>
    </source>
</evidence>
<dbReference type="Proteomes" id="UP000512222">
    <property type="component" value="Chromosome"/>
</dbReference>
<sequence length="172" mass="19207">MAEFVVNMLKNTPVWVYLLFAFLLYRGIKARTPATVTLEKLALIPAIFLVWDIYDLITYRDPTLITYIQWAIGILSGAIIGYILINPGRLSRSSAPRSIHRPADYSALPFMLMAFGVKYVLGVLNAISPDVLRQPAMSALAIITGGMFAGIFVGKFTRYVSVWLRLPAQNNH</sequence>
<reference evidence="5" key="7">
    <citation type="submission" date="2021-07" db="EMBL/GenBank/DDBJ databases">
        <authorList>
            <consortium name="NCBI Pathogen Detection Project"/>
        </authorList>
    </citation>
    <scope>NUCLEOTIDE SEQUENCE</scope>
    <source>
        <strain evidence="5">91871</strain>
    </source>
</reference>
<evidence type="ECO:0008006" key="12">
    <source>
        <dbReference type="Google" id="ProtNLM"/>
    </source>
</evidence>
<reference evidence="10" key="5">
    <citation type="submission" date="2020-06" db="EMBL/GenBank/DDBJ databases">
        <title>REHAB project genomes.</title>
        <authorList>
            <person name="Shaw L.P."/>
        </authorList>
    </citation>
    <scope>NUCLEOTIDE SEQUENCE [LARGE SCALE GENOMIC DNA]</scope>
    <source>
        <strain evidence="10">RHBSTW-00370</strain>
    </source>
</reference>
<feature type="transmembrane region" description="Helical" evidence="1">
    <location>
        <begin position="105"/>
        <end position="124"/>
    </location>
</feature>
<evidence type="ECO:0000256" key="1">
    <source>
        <dbReference type="SAM" id="Phobius"/>
    </source>
</evidence>
<evidence type="ECO:0000313" key="2">
    <source>
        <dbReference type="EMBL" id="AXZ48206.1"/>
    </source>
</evidence>
<dbReference type="AlphaFoldDB" id="A0A0P8K5P7"/>
<keyword evidence="1" id="KW-0812">Transmembrane</keyword>
<dbReference type="RefSeq" id="WP_003836260.1">
    <property type="nucleotide sequence ID" value="NZ_AP028314.1"/>
</dbReference>
<evidence type="ECO:0000313" key="4">
    <source>
        <dbReference type="EMBL" id="EMN4147247.1"/>
    </source>
</evidence>
<accession>A0A0P8K5P7</accession>
<organism evidence="5 11">
    <name type="scientific">Citrobacter freundii</name>
    <dbReference type="NCBI Taxonomy" id="546"/>
    <lineage>
        <taxon>Bacteria</taxon>
        <taxon>Pseudomonadati</taxon>
        <taxon>Pseudomonadota</taxon>
        <taxon>Gammaproteobacteria</taxon>
        <taxon>Enterobacterales</taxon>
        <taxon>Enterobacteriaceae</taxon>
        <taxon>Citrobacter</taxon>
        <taxon>Citrobacter freundii complex</taxon>
    </lineage>
</organism>
<proteinExistence type="predicted"/>
<dbReference type="Proteomes" id="UP000263627">
    <property type="component" value="Chromosome"/>
</dbReference>
<evidence type="ECO:0000313" key="11">
    <source>
        <dbReference type="Proteomes" id="UP000885148"/>
    </source>
</evidence>
<evidence type="ECO:0000313" key="10">
    <source>
        <dbReference type="Proteomes" id="UP000512222"/>
    </source>
</evidence>
<evidence type="ECO:0000313" key="9">
    <source>
        <dbReference type="Proteomes" id="UP000263627"/>
    </source>
</evidence>
<reference evidence="2 9" key="4">
    <citation type="submission" date="2018-09" db="EMBL/GenBank/DDBJ databases">
        <title>Whole genome sequencing of Citrobacter freundii AR_0116.</title>
        <authorList>
            <person name="Conlan S."/>
            <person name="Thomas P.J."/>
            <person name="Mullikin J."/>
            <person name="Frank K.M."/>
            <person name="Segre J.A."/>
        </authorList>
    </citation>
    <scope>NUCLEOTIDE SEQUENCE [LARGE SCALE GENOMIC DNA]</scope>
    <source>
        <strain evidence="2 9">AR_0116</strain>
    </source>
</reference>
<dbReference type="EMBL" id="CP032184">
    <property type="protein sequence ID" value="AXZ48206.1"/>
    <property type="molecule type" value="Genomic_DNA"/>
</dbReference>
<dbReference type="Proteomes" id="UP000885148">
    <property type="component" value="Unassembled WGS sequence"/>
</dbReference>
<dbReference type="GeneID" id="87001254"/>
<keyword evidence="1" id="KW-1133">Transmembrane helix</keyword>
<dbReference type="EMBL" id="ABBJDF010000009">
    <property type="protein sequence ID" value="EHT9938775.1"/>
    <property type="molecule type" value="Genomic_DNA"/>
</dbReference>
<name>A0A0P8K5P7_CITFR</name>
<evidence type="ECO:0000313" key="8">
    <source>
        <dbReference type="Proteomes" id="UP000050520"/>
    </source>
</evidence>
<reference evidence="6 8" key="2">
    <citation type="journal article" date="2017" name="PLoS ONE">
        <title>Genomic and phenotypic characterisation of fluoroquinolone resistance mechanisms in Enterobacteriaceae in Durban, South Africa.</title>
        <authorList>
            <person name="Osei Sekyere J."/>
            <person name="Amoako D.G."/>
        </authorList>
    </citation>
    <scope>NUCLEOTIDE SEQUENCE [LARGE SCALE GENOMIC DNA]</scope>
    <source>
        <strain evidence="6 8">ST62:944112508</strain>
    </source>
</reference>
<feature type="transmembrane region" description="Helical" evidence="1">
    <location>
        <begin position="65"/>
        <end position="85"/>
    </location>
</feature>
<feature type="transmembrane region" description="Helical" evidence="1">
    <location>
        <begin position="136"/>
        <end position="156"/>
    </location>
</feature>
<feature type="transmembrane region" description="Helical" evidence="1">
    <location>
        <begin position="12"/>
        <end position="28"/>
    </location>
</feature>
<dbReference type="Proteomes" id="UP000050520">
    <property type="component" value="Unassembled WGS sequence"/>
</dbReference>